<sequence>MSQFPRRNIRRNSNPAAAVFKELKQKAASKKQLQQTHPECIPVSQTSACAPLTTGLTINTTALKQFYGPDITAASWNHDVLAETDGGQGELNLFTSILSCNPTAAAANNISAQIRYLRTIVCVRDLLVLSSGCNSGTSVATTATDPFGIQLTPASNSILSPAVCEKTCYEFNDTFSSALQQNDCLVVDGNEDMFSVDGCIKVTAGQIFSSPYSCA</sequence>
<reference evidence="1" key="1">
    <citation type="submission" date="2020-05" db="EMBL/GenBank/DDBJ databases">
        <title>Phylogenomic resolution of chytrid fungi.</title>
        <authorList>
            <person name="Stajich J.E."/>
            <person name="Amses K."/>
            <person name="Simmons R."/>
            <person name="Seto K."/>
            <person name="Myers J."/>
            <person name="Bonds A."/>
            <person name="Quandt C.A."/>
            <person name="Barry K."/>
            <person name="Liu P."/>
            <person name="Grigoriev I."/>
            <person name="Longcore J.E."/>
            <person name="James T.Y."/>
        </authorList>
    </citation>
    <scope>NUCLEOTIDE SEQUENCE</scope>
    <source>
        <strain evidence="1">JEL0513</strain>
    </source>
</reference>
<feature type="non-terminal residue" evidence="1">
    <location>
        <position position="215"/>
    </location>
</feature>
<comment type="caution">
    <text evidence="1">The sequence shown here is derived from an EMBL/GenBank/DDBJ whole genome shotgun (WGS) entry which is preliminary data.</text>
</comment>
<accession>A0AAD5STA0</accession>
<evidence type="ECO:0000313" key="2">
    <source>
        <dbReference type="Proteomes" id="UP001211907"/>
    </source>
</evidence>
<organism evidence="1 2">
    <name type="scientific">Physocladia obscura</name>
    <dbReference type="NCBI Taxonomy" id="109957"/>
    <lineage>
        <taxon>Eukaryota</taxon>
        <taxon>Fungi</taxon>
        <taxon>Fungi incertae sedis</taxon>
        <taxon>Chytridiomycota</taxon>
        <taxon>Chytridiomycota incertae sedis</taxon>
        <taxon>Chytridiomycetes</taxon>
        <taxon>Chytridiales</taxon>
        <taxon>Chytriomycetaceae</taxon>
        <taxon>Physocladia</taxon>
    </lineage>
</organism>
<evidence type="ECO:0000313" key="1">
    <source>
        <dbReference type="EMBL" id="KAJ3095532.1"/>
    </source>
</evidence>
<gene>
    <name evidence="1" type="ORF">HK100_005791</name>
</gene>
<dbReference type="EMBL" id="JADGJH010002693">
    <property type="protein sequence ID" value="KAJ3095532.1"/>
    <property type="molecule type" value="Genomic_DNA"/>
</dbReference>
<proteinExistence type="predicted"/>
<dbReference type="Proteomes" id="UP001211907">
    <property type="component" value="Unassembled WGS sequence"/>
</dbReference>
<dbReference type="AlphaFoldDB" id="A0AAD5STA0"/>
<keyword evidence="2" id="KW-1185">Reference proteome</keyword>
<protein>
    <submittedName>
        <fullName evidence="1">Uncharacterized protein</fullName>
    </submittedName>
</protein>
<name>A0AAD5STA0_9FUNG</name>